<evidence type="ECO:0000313" key="2">
    <source>
        <dbReference type="EMBL" id="CAG6393133.1"/>
    </source>
</evidence>
<feature type="region of interest" description="Disordered" evidence="1">
    <location>
        <begin position="17"/>
        <end position="41"/>
    </location>
</feature>
<accession>A0A9W4GQ83</accession>
<dbReference type="EMBL" id="CAJSLV010000048">
    <property type="protein sequence ID" value="CAG6393133.1"/>
    <property type="molecule type" value="Genomic_DNA"/>
</dbReference>
<dbReference type="Proteomes" id="UP001152519">
    <property type="component" value="Unassembled WGS sequence"/>
</dbReference>
<evidence type="ECO:0000313" key="3">
    <source>
        <dbReference type="Proteomes" id="UP001152519"/>
    </source>
</evidence>
<comment type="caution">
    <text evidence="2">The sequence shown here is derived from an EMBL/GenBank/DDBJ whole genome shotgun (WGS) entry which is preliminary data.</text>
</comment>
<reference evidence="2" key="1">
    <citation type="submission" date="2021-05" db="EMBL/GenBank/DDBJ databases">
        <authorList>
            <person name="Arsene-Ploetze F."/>
        </authorList>
    </citation>
    <scope>NUCLEOTIDE SEQUENCE</scope>
    <source>
        <strain evidence="2">DSM 42138</strain>
    </source>
</reference>
<evidence type="ECO:0000256" key="1">
    <source>
        <dbReference type="SAM" id="MobiDB-lite"/>
    </source>
</evidence>
<proteinExistence type="predicted"/>
<keyword evidence="3" id="KW-1185">Reference proteome</keyword>
<protein>
    <submittedName>
        <fullName evidence="2">Uncharacterized protein</fullName>
    </submittedName>
</protein>
<sequence>MDDFRLAKKSLDVPQDVVSAPPYRPESLVRDPATAQPAGGMATLRGRDDVQVPQHHLFGWTGPEQ</sequence>
<gene>
    <name evidence="2" type="ORF">SCOCK_20164</name>
</gene>
<name>A0A9W4GQ83_9ACTN</name>
<organism evidence="2 3">
    <name type="scientific">Actinacidiphila cocklensis</name>
    <dbReference type="NCBI Taxonomy" id="887465"/>
    <lineage>
        <taxon>Bacteria</taxon>
        <taxon>Bacillati</taxon>
        <taxon>Actinomycetota</taxon>
        <taxon>Actinomycetes</taxon>
        <taxon>Kitasatosporales</taxon>
        <taxon>Streptomycetaceae</taxon>
        <taxon>Actinacidiphila</taxon>
    </lineage>
</organism>
<dbReference type="AlphaFoldDB" id="A0A9W4GQ83"/>